<organism evidence="2 3">
    <name type="scientific">Amphibalanus amphitrite</name>
    <name type="common">Striped barnacle</name>
    <name type="synonym">Balanus amphitrite</name>
    <dbReference type="NCBI Taxonomy" id="1232801"/>
    <lineage>
        <taxon>Eukaryota</taxon>
        <taxon>Metazoa</taxon>
        <taxon>Ecdysozoa</taxon>
        <taxon>Arthropoda</taxon>
        <taxon>Crustacea</taxon>
        <taxon>Multicrustacea</taxon>
        <taxon>Cirripedia</taxon>
        <taxon>Thoracica</taxon>
        <taxon>Thoracicalcarea</taxon>
        <taxon>Balanomorpha</taxon>
        <taxon>Balanoidea</taxon>
        <taxon>Balanidae</taxon>
        <taxon>Amphibalaninae</taxon>
        <taxon>Amphibalanus</taxon>
    </lineage>
</organism>
<feature type="region of interest" description="Disordered" evidence="1">
    <location>
        <begin position="196"/>
        <end position="253"/>
    </location>
</feature>
<feature type="compositionally biased region" description="Low complexity" evidence="1">
    <location>
        <begin position="59"/>
        <end position="72"/>
    </location>
</feature>
<feature type="region of interest" description="Disordered" evidence="1">
    <location>
        <begin position="1"/>
        <end position="72"/>
    </location>
</feature>
<dbReference type="OrthoDB" id="63891at2759"/>
<dbReference type="EMBL" id="VIIS01000010">
    <property type="protein sequence ID" value="KAF0314625.1"/>
    <property type="molecule type" value="Genomic_DNA"/>
</dbReference>
<feature type="compositionally biased region" description="Low complexity" evidence="1">
    <location>
        <begin position="241"/>
        <end position="252"/>
    </location>
</feature>
<dbReference type="Proteomes" id="UP000440578">
    <property type="component" value="Unassembled WGS sequence"/>
</dbReference>
<proteinExistence type="predicted"/>
<keyword evidence="3" id="KW-1185">Reference proteome</keyword>
<name>A0A6A4X5Y1_AMPAM</name>
<reference evidence="2 3" key="1">
    <citation type="submission" date="2019-07" db="EMBL/GenBank/DDBJ databases">
        <title>Draft genome assembly of a fouling barnacle, Amphibalanus amphitrite (Darwin, 1854): The first reference genome for Thecostraca.</title>
        <authorList>
            <person name="Kim W."/>
        </authorList>
    </citation>
    <scope>NUCLEOTIDE SEQUENCE [LARGE SCALE GENOMIC DNA]</scope>
    <source>
        <strain evidence="2">SNU_AA5</strain>
        <tissue evidence="2">Soma without cirri and trophi</tissue>
    </source>
</reference>
<evidence type="ECO:0000313" key="3">
    <source>
        <dbReference type="Proteomes" id="UP000440578"/>
    </source>
</evidence>
<evidence type="ECO:0000256" key="1">
    <source>
        <dbReference type="SAM" id="MobiDB-lite"/>
    </source>
</evidence>
<protein>
    <submittedName>
        <fullName evidence="2">Uncharacterized protein</fullName>
    </submittedName>
</protein>
<accession>A0A6A4X5Y1</accession>
<evidence type="ECO:0000313" key="2">
    <source>
        <dbReference type="EMBL" id="KAF0314625.1"/>
    </source>
</evidence>
<gene>
    <name evidence="2" type="ORF">FJT64_014962</name>
</gene>
<feature type="compositionally biased region" description="Polar residues" evidence="1">
    <location>
        <begin position="34"/>
        <end position="46"/>
    </location>
</feature>
<comment type="caution">
    <text evidence="2">The sequence shown here is derived from an EMBL/GenBank/DDBJ whole genome shotgun (WGS) entry which is preliminary data.</text>
</comment>
<dbReference type="AlphaFoldDB" id="A0A6A4X5Y1"/>
<sequence>MQGRGPTSAGSGGRFTAERHVLFSDALQRHQRTQELYSASFPTTPSGADRKVPRLPPVSGAEPAGAGRRSPPAAVGCDNMLCGYRTAMLGQEADGGDPAGRPPVRLPVLNVRPTSMLMRRFRSQPALNGAGPGAGSRAHRLTVAELPTACDSCSGRRELLSGNGHHQGSALDRLWQADISTSRGFSVLPSKYSADRAGWDYSSTPSPPRDSLGRPYKGSPTSRPILEPLSGGHPRPHDTDATQFTGTTFGGASERNKEQVRRILPVFFLGIRCASS</sequence>